<evidence type="ECO:0000256" key="2">
    <source>
        <dbReference type="ARBA" id="ARBA00025589"/>
    </source>
</evidence>
<comment type="caution">
    <text evidence="6">The sequence shown here is derived from an EMBL/GenBank/DDBJ whole genome shotgun (WGS) entry which is preliminary data.</text>
</comment>
<keyword evidence="7" id="KW-1185">Reference proteome</keyword>
<dbReference type="InterPro" id="IPR024728">
    <property type="entry name" value="PolY_HhH_motif"/>
</dbReference>
<dbReference type="Gene3D" id="3.40.1170.60">
    <property type="match status" value="1"/>
</dbReference>
<evidence type="ECO:0000256" key="4">
    <source>
        <dbReference type="HAMAP-Rule" id="MF_01113"/>
    </source>
</evidence>
<dbReference type="CDD" id="cd03586">
    <property type="entry name" value="PolY_Pol_IV_kappa"/>
    <property type="match status" value="1"/>
</dbReference>
<keyword evidence="4" id="KW-0515">Mutator protein</keyword>
<comment type="subunit">
    <text evidence="4">Monomer.</text>
</comment>
<keyword evidence="4" id="KW-0238">DNA-binding</keyword>
<dbReference type="Pfam" id="PF11798">
    <property type="entry name" value="IMS_HHH"/>
    <property type="match status" value="1"/>
</dbReference>
<dbReference type="Gene3D" id="3.30.1490.100">
    <property type="entry name" value="DNA polymerase, Y-family, little finger domain"/>
    <property type="match status" value="1"/>
</dbReference>
<evidence type="ECO:0000313" key="6">
    <source>
        <dbReference type="EMBL" id="TWP38240.1"/>
    </source>
</evidence>
<keyword evidence="4 6" id="KW-0808">Transferase</keyword>
<accession>A0A563E6S4</accession>
<organism evidence="6 7">
    <name type="scientific">Leekyejoonella antrihumi</name>
    <dbReference type="NCBI Taxonomy" id="1660198"/>
    <lineage>
        <taxon>Bacteria</taxon>
        <taxon>Bacillati</taxon>
        <taxon>Actinomycetota</taxon>
        <taxon>Actinomycetes</taxon>
        <taxon>Micrococcales</taxon>
        <taxon>Dermacoccaceae</taxon>
        <taxon>Leekyejoonella</taxon>
    </lineage>
</organism>
<dbReference type="NCBIfam" id="NF002677">
    <property type="entry name" value="PRK02406.1"/>
    <property type="match status" value="1"/>
</dbReference>
<dbReference type="PANTHER" id="PTHR11076">
    <property type="entry name" value="DNA REPAIR POLYMERASE UMUC / TRANSFERASE FAMILY MEMBER"/>
    <property type="match status" value="1"/>
</dbReference>
<comment type="cofactor">
    <cofactor evidence="4">
        <name>Mg(2+)</name>
        <dbReference type="ChEBI" id="CHEBI:18420"/>
    </cofactor>
    <text evidence="4">Binds 2 magnesium ions per subunit.</text>
</comment>
<reference evidence="6 7" key="2">
    <citation type="submission" date="2019-08" db="EMBL/GenBank/DDBJ databases">
        <title>Jejuicoccus antrihumi gen. nov., sp. nov., a new member of the family Dermacoccaceae isolated from a cave.</title>
        <authorList>
            <person name="Schumann P."/>
            <person name="Kim I.S."/>
        </authorList>
    </citation>
    <scope>NUCLEOTIDE SEQUENCE [LARGE SCALE GENOMIC DNA]</scope>
    <source>
        <strain evidence="6 7">C5-26</strain>
    </source>
</reference>
<comment type="function">
    <text evidence="2 4">Poorly processive, error-prone DNA polymerase involved in untargeted mutagenesis. Copies undamaged DNA at stalled replication forks, which arise in vivo from mismatched or misaligned primer ends. These misaligned primers can be extended by PolIV. Exhibits no 3'-5' exonuclease (proofreading) activity. May be involved in translesional synthesis, in conjunction with the beta clamp from PolIII.</text>
</comment>
<keyword evidence="4" id="KW-0479">Metal-binding</keyword>
<dbReference type="HAMAP" id="MF_01113">
    <property type="entry name" value="DNApol_IV"/>
    <property type="match status" value="1"/>
</dbReference>
<keyword evidence="4" id="KW-0234">DNA repair</keyword>
<keyword evidence="4" id="KW-0963">Cytoplasm</keyword>
<evidence type="ECO:0000259" key="5">
    <source>
        <dbReference type="PROSITE" id="PS50173"/>
    </source>
</evidence>
<dbReference type="PANTHER" id="PTHR11076:SF33">
    <property type="entry name" value="DNA POLYMERASE KAPPA"/>
    <property type="match status" value="1"/>
</dbReference>
<evidence type="ECO:0000313" key="7">
    <source>
        <dbReference type="Proteomes" id="UP000320244"/>
    </source>
</evidence>
<dbReference type="GO" id="GO:0009432">
    <property type="term" value="P:SOS response"/>
    <property type="evidence" value="ECO:0007669"/>
    <property type="project" value="TreeGrafter"/>
</dbReference>
<proteinExistence type="inferred from homology"/>
<dbReference type="Gene3D" id="1.10.150.20">
    <property type="entry name" value="5' to 3' exonuclease, C-terminal subdomain"/>
    <property type="match status" value="1"/>
</dbReference>
<dbReference type="Gene3D" id="3.30.70.270">
    <property type="match status" value="1"/>
</dbReference>
<sequence>MFIDGGEEGRFLHADLDSFFASVEQRDDPSLRGRPVLVGGGVVVAASYEARAAGVRAPMGARAARRLCPDAVVVPPRMGAYAQASGAVFAIFRDITPRVEGISIDEAFLDVGGLRRLAGAPTAIGTGLRGRVRAEVGLPISVGIAGPKFLAKVASAAAKPDGLLSVPVGGELAFLHPLPVERLWGVGPVTAATLHTHGIATVGDLARHPQEWLAAQVGTGAARHLYALSQARDPRGVDSGRRRRSIGAQRAIGRGPHSQAQLDAVLVGLLDRVCGRLREAGRSARGVTLRVRFGDYTRATRSQTLDGPADSTPVLLAVARLLLASAHERIVADGITLLGVSLHGLDNHGVVQLALPFEVGAGGWDPPPAAVRDQGSLDRAVDQVRGRFGTSALTRGVLVGRDPGIQMPVLPDGHGAQ</sequence>
<comment type="subcellular location">
    <subcellularLocation>
        <location evidence="4">Cytoplasm</location>
    </subcellularLocation>
</comment>
<dbReference type="InterPro" id="IPR036775">
    <property type="entry name" value="DNA_pol_Y-fam_lit_finger_sf"/>
</dbReference>
<keyword evidence="4 6" id="KW-0548">Nucleotidyltransferase</keyword>
<dbReference type="GO" id="GO:0006281">
    <property type="term" value="P:DNA repair"/>
    <property type="evidence" value="ECO:0007669"/>
    <property type="project" value="UniProtKB-UniRule"/>
</dbReference>
<dbReference type="GO" id="GO:0003887">
    <property type="term" value="F:DNA-directed DNA polymerase activity"/>
    <property type="evidence" value="ECO:0007669"/>
    <property type="project" value="UniProtKB-UniRule"/>
</dbReference>
<dbReference type="InterPro" id="IPR001126">
    <property type="entry name" value="UmuC"/>
</dbReference>
<dbReference type="InterPro" id="IPR043502">
    <property type="entry name" value="DNA/RNA_pol_sf"/>
</dbReference>
<dbReference type="RefSeq" id="WP_146315217.1">
    <property type="nucleotide sequence ID" value="NZ_VCQV01000003.1"/>
</dbReference>
<comment type="similarity">
    <text evidence="1 4">Belongs to the DNA polymerase type-Y family.</text>
</comment>
<dbReference type="Pfam" id="PF11799">
    <property type="entry name" value="IMS_C"/>
    <property type="match status" value="1"/>
</dbReference>
<dbReference type="InterPro" id="IPR050116">
    <property type="entry name" value="DNA_polymerase-Y"/>
</dbReference>
<keyword evidence="4" id="KW-0460">Magnesium</keyword>
<reference evidence="6 7" key="1">
    <citation type="submission" date="2019-05" db="EMBL/GenBank/DDBJ databases">
        <authorList>
            <person name="Lee S.D."/>
        </authorList>
    </citation>
    <scope>NUCLEOTIDE SEQUENCE [LARGE SCALE GENOMIC DNA]</scope>
    <source>
        <strain evidence="6 7">C5-26</strain>
    </source>
</reference>
<dbReference type="SUPFAM" id="SSF56672">
    <property type="entry name" value="DNA/RNA polymerases"/>
    <property type="match status" value="1"/>
</dbReference>
<feature type="binding site" evidence="4">
    <location>
        <position position="15"/>
    </location>
    <ligand>
        <name>Mg(2+)</name>
        <dbReference type="ChEBI" id="CHEBI:18420"/>
    </ligand>
</feature>
<keyword evidence="4" id="KW-0235">DNA replication</keyword>
<dbReference type="GO" id="GO:0003684">
    <property type="term" value="F:damaged DNA binding"/>
    <property type="evidence" value="ECO:0007669"/>
    <property type="project" value="InterPro"/>
</dbReference>
<dbReference type="GO" id="GO:0006261">
    <property type="term" value="P:DNA-templated DNA replication"/>
    <property type="evidence" value="ECO:0007669"/>
    <property type="project" value="UniProtKB-UniRule"/>
</dbReference>
<dbReference type="NCBIfam" id="NF003015">
    <property type="entry name" value="PRK03858.1"/>
    <property type="match status" value="1"/>
</dbReference>
<dbReference type="GO" id="GO:0005829">
    <property type="term" value="C:cytosol"/>
    <property type="evidence" value="ECO:0007669"/>
    <property type="project" value="TreeGrafter"/>
</dbReference>
<feature type="site" description="Substrate discrimination" evidence="4">
    <location>
        <position position="20"/>
    </location>
</feature>
<dbReference type="AlphaFoldDB" id="A0A563E6S4"/>
<gene>
    <name evidence="4 6" type="primary">dinB</name>
    <name evidence="6" type="ORF">FGL98_03195</name>
</gene>
<dbReference type="PROSITE" id="PS50173">
    <property type="entry name" value="UMUC"/>
    <property type="match status" value="1"/>
</dbReference>
<dbReference type="EMBL" id="VCQV01000003">
    <property type="protein sequence ID" value="TWP38240.1"/>
    <property type="molecule type" value="Genomic_DNA"/>
</dbReference>
<dbReference type="InterPro" id="IPR017961">
    <property type="entry name" value="DNA_pol_Y-fam_little_finger"/>
</dbReference>
<dbReference type="InterPro" id="IPR043128">
    <property type="entry name" value="Rev_trsase/Diguanyl_cyclase"/>
</dbReference>
<keyword evidence="4" id="KW-0239">DNA-directed DNA polymerase</keyword>
<dbReference type="EC" id="2.7.7.7" evidence="4"/>
<dbReference type="GO" id="GO:0042276">
    <property type="term" value="P:error-prone translesion synthesis"/>
    <property type="evidence" value="ECO:0007669"/>
    <property type="project" value="TreeGrafter"/>
</dbReference>
<evidence type="ECO:0000256" key="3">
    <source>
        <dbReference type="ARBA" id="ARBA00049244"/>
    </source>
</evidence>
<dbReference type="InterPro" id="IPR022880">
    <property type="entry name" value="DNApol_IV"/>
</dbReference>
<dbReference type="GO" id="GO:0000287">
    <property type="term" value="F:magnesium ion binding"/>
    <property type="evidence" value="ECO:0007669"/>
    <property type="project" value="UniProtKB-UniRule"/>
</dbReference>
<comment type="catalytic activity">
    <reaction evidence="3 4">
        <text>DNA(n) + a 2'-deoxyribonucleoside 5'-triphosphate = DNA(n+1) + diphosphate</text>
        <dbReference type="Rhea" id="RHEA:22508"/>
        <dbReference type="Rhea" id="RHEA-COMP:17339"/>
        <dbReference type="Rhea" id="RHEA-COMP:17340"/>
        <dbReference type="ChEBI" id="CHEBI:33019"/>
        <dbReference type="ChEBI" id="CHEBI:61560"/>
        <dbReference type="ChEBI" id="CHEBI:173112"/>
        <dbReference type="EC" id="2.7.7.7"/>
    </reaction>
</comment>
<name>A0A563E6S4_9MICO</name>
<feature type="active site" evidence="4">
    <location>
        <position position="106"/>
    </location>
</feature>
<feature type="binding site" evidence="4">
    <location>
        <position position="105"/>
    </location>
    <ligand>
        <name>Mg(2+)</name>
        <dbReference type="ChEBI" id="CHEBI:18420"/>
    </ligand>
</feature>
<dbReference type="Pfam" id="PF00817">
    <property type="entry name" value="IMS"/>
    <property type="match status" value="1"/>
</dbReference>
<evidence type="ECO:0000256" key="1">
    <source>
        <dbReference type="ARBA" id="ARBA00010945"/>
    </source>
</evidence>
<dbReference type="Proteomes" id="UP000320244">
    <property type="component" value="Unassembled WGS sequence"/>
</dbReference>
<dbReference type="OrthoDB" id="9808813at2"/>
<feature type="domain" description="UmuC" evidence="5">
    <location>
        <begin position="11"/>
        <end position="187"/>
    </location>
</feature>
<keyword evidence="4" id="KW-0227">DNA damage</keyword>
<protein>
    <recommendedName>
        <fullName evidence="4">DNA polymerase IV</fullName>
        <shortName evidence="4">Pol IV</shortName>
        <ecNumber evidence="4">2.7.7.7</ecNumber>
    </recommendedName>
</protein>
<dbReference type="SUPFAM" id="SSF100879">
    <property type="entry name" value="Lesion bypass DNA polymerase (Y-family), little finger domain"/>
    <property type="match status" value="1"/>
</dbReference>